<dbReference type="Proteomes" id="UP000887116">
    <property type="component" value="Unassembled WGS sequence"/>
</dbReference>
<evidence type="ECO:0000256" key="1">
    <source>
        <dbReference type="ARBA" id="ARBA00022786"/>
    </source>
</evidence>
<sequence>MTTRGISSLPPEVLKGMFQFLDVRSRLKAAVVCKTWCQIMDCPQLLCDVKIQFSGEVDETIERFSRMTRHFQWFSFYKVIISSTVAEFLKNHSSQFVILLFRDCEVIDSKFESKLQDKILHCDNLRTLHLLNSNIAFLFVPLLNLTKLELHMYSGLSDYVVSQCTKSLSKLEILSLGDSVVYNEEACKRFNVTEEEIEINPSHTMLSFVCVKMLIEKNRATLREIDFLRLGLLPEDILTISTIEGLELRLVLFPKNFNYTYVERFCENQLSLVTVNLSKSMYVGDNTVSAVIKCLQNLQELILSSKRTIDKCILEIFQLQNLVKLNLYCCYDISQLSYHKAVLNLKTFKLKYLDLSHAKISDDDLFKLLKCNQNIHHLKVSGTCISNKTLNMICKNLIRLEFLTLSSCRAISDSGLTGVFENYSDSLTQTPLSNLKNLTHLNLNKNSLITNEGCIKAIRFPKLKELFLHNCPGLILSEEFKMELREQNPCLYNFNPSY</sequence>
<dbReference type="PANTHER" id="PTHR13318">
    <property type="entry name" value="PARTNER OF PAIRED, ISOFORM B-RELATED"/>
    <property type="match status" value="1"/>
</dbReference>
<gene>
    <name evidence="3" type="ORF">TNCT_141651</name>
</gene>
<dbReference type="GO" id="GO:0019005">
    <property type="term" value="C:SCF ubiquitin ligase complex"/>
    <property type="evidence" value="ECO:0007669"/>
    <property type="project" value="TreeGrafter"/>
</dbReference>
<dbReference type="SUPFAM" id="SSF81383">
    <property type="entry name" value="F-box domain"/>
    <property type="match status" value="1"/>
</dbReference>
<organism evidence="3 4">
    <name type="scientific">Trichonephila clavata</name>
    <name type="common">Joro spider</name>
    <name type="synonym">Nephila clavata</name>
    <dbReference type="NCBI Taxonomy" id="2740835"/>
    <lineage>
        <taxon>Eukaryota</taxon>
        <taxon>Metazoa</taxon>
        <taxon>Ecdysozoa</taxon>
        <taxon>Arthropoda</taxon>
        <taxon>Chelicerata</taxon>
        <taxon>Arachnida</taxon>
        <taxon>Araneae</taxon>
        <taxon>Araneomorphae</taxon>
        <taxon>Entelegynae</taxon>
        <taxon>Araneoidea</taxon>
        <taxon>Nephilidae</taxon>
        <taxon>Trichonephila</taxon>
    </lineage>
</organism>
<dbReference type="AlphaFoldDB" id="A0A8X6M078"/>
<dbReference type="PROSITE" id="PS50181">
    <property type="entry name" value="FBOX"/>
    <property type="match status" value="1"/>
</dbReference>
<feature type="domain" description="F-box" evidence="2">
    <location>
        <begin position="3"/>
        <end position="49"/>
    </location>
</feature>
<evidence type="ECO:0000259" key="2">
    <source>
        <dbReference type="PROSITE" id="PS50181"/>
    </source>
</evidence>
<dbReference type="PANTHER" id="PTHR13318:SF247">
    <property type="entry name" value="GH16156P"/>
    <property type="match status" value="1"/>
</dbReference>
<dbReference type="Gene3D" id="3.80.10.10">
    <property type="entry name" value="Ribonuclease Inhibitor"/>
    <property type="match status" value="4"/>
</dbReference>
<comment type="caution">
    <text evidence="3">The sequence shown here is derived from an EMBL/GenBank/DDBJ whole genome shotgun (WGS) entry which is preliminary data.</text>
</comment>
<keyword evidence="4" id="KW-1185">Reference proteome</keyword>
<name>A0A8X6M078_TRICU</name>
<dbReference type="SUPFAM" id="SSF52047">
    <property type="entry name" value="RNI-like"/>
    <property type="match status" value="2"/>
</dbReference>
<dbReference type="InterPro" id="IPR036047">
    <property type="entry name" value="F-box-like_dom_sf"/>
</dbReference>
<evidence type="ECO:0000313" key="3">
    <source>
        <dbReference type="EMBL" id="GFR27177.1"/>
    </source>
</evidence>
<dbReference type="InterPro" id="IPR032675">
    <property type="entry name" value="LRR_dom_sf"/>
</dbReference>
<evidence type="ECO:0000313" key="4">
    <source>
        <dbReference type="Proteomes" id="UP000887116"/>
    </source>
</evidence>
<dbReference type="InterPro" id="IPR006553">
    <property type="entry name" value="Leu-rich_rpt_Cys-con_subtyp"/>
</dbReference>
<dbReference type="GO" id="GO:0031146">
    <property type="term" value="P:SCF-dependent proteasomal ubiquitin-dependent protein catabolic process"/>
    <property type="evidence" value="ECO:0007669"/>
    <property type="project" value="TreeGrafter"/>
</dbReference>
<reference evidence="3" key="1">
    <citation type="submission" date="2020-07" db="EMBL/GenBank/DDBJ databases">
        <title>Multicomponent nature underlies the extraordinary mechanical properties of spider dragline silk.</title>
        <authorList>
            <person name="Kono N."/>
            <person name="Nakamura H."/>
            <person name="Mori M."/>
            <person name="Yoshida Y."/>
            <person name="Ohtoshi R."/>
            <person name="Malay A.D."/>
            <person name="Moran D.A.P."/>
            <person name="Tomita M."/>
            <person name="Numata K."/>
            <person name="Arakawa K."/>
        </authorList>
    </citation>
    <scope>NUCLEOTIDE SEQUENCE</scope>
</reference>
<dbReference type="Pfam" id="PF12937">
    <property type="entry name" value="F-box-like"/>
    <property type="match status" value="1"/>
</dbReference>
<dbReference type="EMBL" id="BMAO01038796">
    <property type="protein sequence ID" value="GFR27177.1"/>
    <property type="molecule type" value="Genomic_DNA"/>
</dbReference>
<dbReference type="InterPro" id="IPR001810">
    <property type="entry name" value="F-box_dom"/>
</dbReference>
<dbReference type="SMART" id="SM00367">
    <property type="entry name" value="LRR_CC"/>
    <property type="match status" value="4"/>
</dbReference>
<accession>A0A8X6M078</accession>
<dbReference type="OrthoDB" id="6483158at2759"/>
<protein>
    <recommendedName>
        <fullName evidence="2">F-box domain-containing protein</fullName>
    </recommendedName>
</protein>
<keyword evidence="1" id="KW-0833">Ubl conjugation pathway</keyword>
<proteinExistence type="predicted"/>